<evidence type="ECO:0000256" key="1">
    <source>
        <dbReference type="SAM" id="Phobius"/>
    </source>
</evidence>
<feature type="transmembrane region" description="Helical" evidence="1">
    <location>
        <begin position="7"/>
        <end position="31"/>
    </location>
</feature>
<keyword evidence="1" id="KW-0812">Transmembrane</keyword>
<organism evidence="2">
    <name type="scientific">bioreactor metagenome</name>
    <dbReference type="NCBI Taxonomy" id="1076179"/>
    <lineage>
        <taxon>unclassified sequences</taxon>
        <taxon>metagenomes</taxon>
        <taxon>ecological metagenomes</taxon>
    </lineage>
</organism>
<gene>
    <name evidence="2" type="ORF">SDC9_153197</name>
</gene>
<name>A0A645EZW2_9ZZZZ</name>
<proteinExistence type="predicted"/>
<evidence type="ECO:0000313" key="2">
    <source>
        <dbReference type="EMBL" id="MPN05943.1"/>
    </source>
</evidence>
<protein>
    <submittedName>
        <fullName evidence="2">Uncharacterized protein</fullName>
    </submittedName>
</protein>
<dbReference type="AlphaFoldDB" id="A0A645EZW2"/>
<keyword evidence="1" id="KW-0472">Membrane</keyword>
<comment type="caution">
    <text evidence="2">The sequence shown here is derived from an EMBL/GenBank/DDBJ whole genome shotgun (WGS) entry which is preliminary data.</text>
</comment>
<sequence>MRQSKKGFGLAEVIVSFVLMIMLISIMAMAIRFSQNLILQAEAMRDRTNEVSLAFAIGDYNATSLEDKELSFINKNGTLTLNFTIPVGIEEHEIRLSETETLTFRVFAEP</sequence>
<dbReference type="EMBL" id="VSSQ01051827">
    <property type="protein sequence ID" value="MPN05943.1"/>
    <property type="molecule type" value="Genomic_DNA"/>
</dbReference>
<accession>A0A645EZW2</accession>
<keyword evidence="1" id="KW-1133">Transmembrane helix</keyword>
<reference evidence="2" key="1">
    <citation type="submission" date="2019-08" db="EMBL/GenBank/DDBJ databases">
        <authorList>
            <person name="Kucharzyk K."/>
            <person name="Murdoch R.W."/>
            <person name="Higgins S."/>
            <person name="Loffler F."/>
        </authorList>
    </citation>
    <scope>NUCLEOTIDE SEQUENCE</scope>
</reference>